<dbReference type="PANTHER" id="PTHR38788:SF5">
    <property type="entry name" value="CLR5 DOMAIN-CONTAINING PROTEIN"/>
    <property type="match status" value="1"/>
</dbReference>
<evidence type="ECO:0000259" key="3">
    <source>
        <dbReference type="Pfam" id="PF24465"/>
    </source>
</evidence>
<organism evidence="5 6">
    <name type="scientific">Elasticomyces elasticus</name>
    <dbReference type="NCBI Taxonomy" id="574655"/>
    <lineage>
        <taxon>Eukaryota</taxon>
        <taxon>Fungi</taxon>
        <taxon>Dikarya</taxon>
        <taxon>Ascomycota</taxon>
        <taxon>Pezizomycotina</taxon>
        <taxon>Dothideomycetes</taxon>
        <taxon>Dothideomycetidae</taxon>
        <taxon>Mycosphaerellales</taxon>
        <taxon>Teratosphaeriaceae</taxon>
        <taxon>Elasticomyces</taxon>
    </lineage>
</organism>
<dbReference type="Pfam" id="PF24962">
    <property type="entry name" value="DUF7767"/>
    <property type="match status" value="1"/>
</dbReference>
<dbReference type="PANTHER" id="PTHR38788">
    <property type="entry name" value="CLR5 DOMAIN-CONTAINING PROTEIN"/>
    <property type="match status" value="1"/>
</dbReference>
<name>A0AAN7W527_9PEZI</name>
<sequence length="604" mass="67623">MPGGRTPKYDWDDKRDVCYQLFVIEKKSPNEIVTHFANHFGVPESELPSARLFRRQFTEKWQFPPRKPKLSPEDEAAIVSRIRSLWEQNLPVAQIRSTLDDEGWELGDNEFQRLRKGNGFTRRGATGAYDVSSPAGGAGPAKAKKRKRDEVVEEPGDTEWGAGPGPSTYHSHGLPPQEAERRAQHLAKVQQDSDAALAKNKRRRRIRGYGHLPPDEPSLGPRYNSETTLDECKAFLHLDNDTYMQLRSAYEQIAREMGIERKKTVRENGLWEASKERLVHESHHLSAVLHPLQPDLERKLTAIDVICADVTKRMRGEGKKMTVGEANNVLGLNPSGSKEVRRSFYNILVEDQYTTRLACGDAHWAELRQEWFDAFPLLQQVMYEMDPTRVKALEVLCRDACKRYNDDSLKKDPTRRVYQQKLYGPGPGSAKAKPVVKPETAAQKKKREAAVAKKEKDEAKVVKKEGKKVTKIHAKTPYAAGTQEQPIQVDPSLTDNGVMSNPYTALPPQEPIPAYFRLAPASQIIGNHPRLWLGKLTARTVAALHQAAASKAGAAKVTKVHGLIKNEDGSEDSYQIDGEDELDVYLGAAGEKATFLVVLEGGYA</sequence>
<feature type="region of interest" description="Disordered" evidence="1">
    <location>
        <begin position="117"/>
        <end position="222"/>
    </location>
</feature>
<feature type="domain" description="Tri-helical" evidence="3">
    <location>
        <begin position="326"/>
        <end position="407"/>
    </location>
</feature>
<feature type="domain" description="Clr5" evidence="2">
    <location>
        <begin position="7"/>
        <end position="64"/>
    </location>
</feature>
<feature type="domain" description="Tri-helical" evidence="3">
    <location>
        <begin position="232"/>
        <end position="316"/>
    </location>
</feature>
<proteinExistence type="predicted"/>
<dbReference type="InterPro" id="IPR056669">
    <property type="entry name" value="DUF7767"/>
</dbReference>
<feature type="compositionally biased region" description="Basic residues" evidence="1">
    <location>
        <begin position="199"/>
        <end position="208"/>
    </location>
</feature>
<feature type="domain" description="DUF7767" evidence="4">
    <location>
        <begin position="509"/>
        <end position="600"/>
    </location>
</feature>
<comment type="caution">
    <text evidence="5">The sequence shown here is derived from an EMBL/GenBank/DDBJ whole genome shotgun (WGS) entry which is preliminary data.</text>
</comment>
<evidence type="ECO:0008006" key="7">
    <source>
        <dbReference type="Google" id="ProtNLM"/>
    </source>
</evidence>
<dbReference type="Pfam" id="PF24465">
    <property type="entry name" value="Tri-helical"/>
    <property type="match status" value="2"/>
</dbReference>
<evidence type="ECO:0000256" key="1">
    <source>
        <dbReference type="SAM" id="MobiDB-lite"/>
    </source>
</evidence>
<dbReference type="InterPro" id="IPR057940">
    <property type="entry name" value="Tri-helical_dom"/>
</dbReference>
<dbReference type="Proteomes" id="UP001310594">
    <property type="component" value="Unassembled WGS sequence"/>
</dbReference>
<reference evidence="5" key="1">
    <citation type="submission" date="2023-08" db="EMBL/GenBank/DDBJ databases">
        <title>Black Yeasts Isolated from many extreme environments.</title>
        <authorList>
            <person name="Coleine C."/>
            <person name="Stajich J.E."/>
            <person name="Selbmann L."/>
        </authorList>
    </citation>
    <scope>NUCLEOTIDE SEQUENCE</scope>
    <source>
        <strain evidence="5">CCFEE 5810</strain>
    </source>
</reference>
<dbReference type="AlphaFoldDB" id="A0AAN7W527"/>
<feature type="region of interest" description="Disordered" evidence="1">
    <location>
        <begin position="422"/>
        <end position="443"/>
    </location>
</feature>
<evidence type="ECO:0000313" key="5">
    <source>
        <dbReference type="EMBL" id="KAK5695960.1"/>
    </source>
</evidence>
<gene>
    <name evidence="5" type="ORF">LTR97_008380</name>
</gene>
<dbReference type="InterPro" id="IPR025676">
    <property type="entry name" value="Clr5_dom"/>
</dbReference>
<evidence type="ECO:0000259" key="2">
    <source>
        <dbReference type="Pfam" id="PF14420"/>
    </source>
</evidence>
<protein>
    <recommendedName>
        <fullName evidence="7">Clr5 domain-containing protein</fullName>
    </recommendedName>
</protein>
<evidence type="ECO:0000259" key="4">
    <source>
        <dbReference type="Pfam" id="PF24962"/>
    </source>
</evidence>
<dbReference type="Pfam" id="PF14420">
    <property type="entry name" value="Clr5"/>
    <property type="match status" value="1"/>
</dbReference>
<evidence type="ECO:0000313" key="6">
    <source>
        <dbReference type="Proteomes" id="UP001310594"/>
    </source>
</evidence>
<dbReference type="EMBL" id="JAVRQU010000013">
    <property type="protein sequence ID" value="KAK5695960.1"/>
    <property type="molecule type" value="Genomic_DNA"/>
</dbReference>
<accession>A0AAN7W527</accession>